<reference evidence="2 3" key="1">
    <citation type="submission" date="2020-04" db="EMBL/GenBank/DDBJ databases">
        <title>MicrobeNet Type strains.</title>
        <authorList>
            <person name="Nicholson A.C."/>
        </authorList>
    </citation>
    <scope>NUCLEOTIDE SEQUENCE [LARGE SCALE GENOMIC DNA]</scope>
    <source>
        <strain evidence="2 3">DSM 44445</strain>
    </source>
</reference>
<feature type="transmembrane region" description="Helical" evidence="1">
    <location>
        <begin position="16"/>
        <end position="35"/>
    </location>
</feature>
<keyword evidence="1" id="KW-0472">Membrane</keyword>
<dbReference type="EMBL" id="JAAXPE010000042">
    <property type="protein sequence ID" value="NKY89230.1"/>
    <property type="molecule type" value="Genomic_DNA"/>
</dbReference>
<protein>
    <submittedName>
        <fullName evidence="2">Uncharacterized protein</fullName>
    </submittedName>
</protein>
<name>A0A7X6M4L2_9NOCA</name>
<keyword evidence="3" id="KW-1185">Reference proteome</keyword>
<evidence type="ECO:0000313" key="3">
    <source>
        <dbReference type="Proteomes" id="UP000523447"/>
    </source>
</evidence>
<proteinExistence type="predicted"/>
<keyword evidence="1" id="KW-1133">Transmembrane helix</keyword>
<accession>A0A7X6M4L2</accession>
<comment type="caution">
    <text evidence="2">The sequence shown here is derived from an EMBL/GenBank/DDBJ whole genome shotgun (WGS) entry which is preliminary data.</text>
</comment>
<organism evidence="2 3">
    <name type="scientific">Nocardia veterana</name>
    <dbReference type="NCBI Taxonomy" id="132249"/>
    <lineage>
        <taxon>Bacteria</taxon>
        <taxon>Bacillati</taxon>
        <taxon>Actinomycetota</taxon>
        <taxon>Actinomycetes</taxon>
        <taxon>Mycobacteriales</taxon>
        <taxon>Nocardiaceae</taxon>
        <taxon>Nocardia</taxon>
    </lineage>
</organism>
<dbReference type="AlphaFoldDB" id="A0A7X6M4L2"/>
<evidence type="ECO:0000256" key="1">
    <source>
        <dbReference type="SAM" id="Phobius"/>
    </source>
</evidence>
<sequence>MHETTRTGSIRAGRRAATVVGGGLFGMAAVVALMFPQAANAAVTRIGATPDMNFGIATNYGSGCGYTLQADVTDPVAPVTFYDNGVAFGVARPGGAYALIPWVPATPGHHTVTAVQAGQPTELPAARLDLPVGTGIHLGYACLVTGG</sequence>
<keyword evidence="1" id="KW-0812">Transmembrane</keyword>
<dbReference type="RefSeq" id="WP_157171377.1">
    <property type="nucleotide sequence ID" value="NZ_CAWPHS010000037.1"/>
</dbReference>
<dbReference type="Proteomes" id="UP000523447">
    <property type="component" value="Unassembled WGS sequence"/>
</dbReference>
<gene>
    <name evidence="2" type="ORF">HGA07_26925</name>
</gene>
<evidence type="ECO:0000313" key="2">
    <source>
        <dbReference type="EMBL" id="NKY89230.1"/>
    </source>
</evidence>